<dbReference type="InterPro" id="IPR020568">
    <property type="entry name" value="Ribosomal_Su5_D2-typ_SF"/>
</dbReference>
<dbReference type="SUPFAM" id="SSF54211">
    <property type="entry name" value="Ribosomal protein S5 domain 2-like"/>
    <property type="match status" value="1"/>
</dbReference>
<evidence type="ECO:0000313" key="1">
    <source>
        <dbReference type="EMBL" id="WNH11271.1"/>
    </source>
</evidence>
<dbReference type="InterPro" id="IPR047765">
    <property type="entry name" value="GHMP_GYDIA-like"/>
</dbReference>
<name>A0ABY9XZ96_9FLAO</name>
<keyword evidence="1" id="KW-0808">Transferase</keyword>
<gene>
    <name evidence="1" type="ORF">RHP49_10140</name>
</gene>
<dbReference type="InterPro" id="IPR014721">
    <property type="entry name" value="Ribsml_uS5_D2-typ_fold_subgr"/>
</dbReference>
<dbReference type="Gene3D" id="3.30.230.10">
    <property type="match status" value="1"/>
</dbReference>
<dbReference type="Proteomes" id="UP001303407">
    <property type="component" value="Chromosome"/>
</dbReference>
<dbReference type="NCBIfam" id="NF040656">
    <property type="entry name" value="GHMP_GYDIA"/>
    <property type="match status" value="1"/>
</dbReference>
<protein>
    <submittedName>
        <fullName evidence="1">GYDIA family GHMP kinase</fullName>
    </submittedName>
</protein>
<dbReference type="EMBL" id="CP134536">
    <property type="protein sequence ID" value="WNH11271.1"/>
    <property type="molecule type" value="Genomic_DNA"/>
</dbReference>
<sequence>MQKYYSNGKLLLTGEYVVLDGALSLAVPTKQGQSLHIEHIDEPKIIWKSLDELGTIWFEDTFLIEQITSGFSNLDNDISERVIQILNAAKTLNPDFLNTNTGFKITTSLTFPKNWGLGTSSTLINNVAQWANVNAFELLNLTFGGSGYDIACAQNNGPITYQLQKERIAIKQVDFNPIFKEHLYFVYLNKKQNSRDGIVTYNANKSNLESVISEINDITTKIISCKTIETFDSLIKQHESFISKIIKQDTVKELLFKDFNGSIKSLGAWGGDFVLVTARENPKNYFKNKGFNTVVDYDDMVFKF</sequence>
<organism evidence="1 2">
    <name type="scientific">Thalassobellus suaedae</name>
    <dbReference type="NCBI Taxonomy" id="3074124"/>
    <lineage>
        <taxon>Bacteria</taxon>
        <taxon>Pseudomonadati</taxon>
        <taxon>Bacteroidota</taxon>
        <taxon>Flavobacteriia</taxon>
        <taxon>Flavobacteriales</taxon>
        <taxon>Flavobacteriaceae</taxon>
        <taxon>Thalassobellus</taxon>
    </lineage>
</organism>
<keyword evidence="1" id="KW-0418">Kinase</keyword>
<accession>A0ABY9XZ96</accession>
<dbReference type="RefSeq" id="WP_415861247.1">
    <property type="nucleotide sequence ID" value="NZ_CP134536.1"/>
</dbReference>
<reference evidence="1 2" key="1">
    <citation type="submission" date="2023-09" db="EMBL/GenBank/DDBJ databases">
        <title>Thalassobella suaedae gen. nov., sp. nov., a marine bacterium of the family Flavobacteriaceae isolated from a halophyte Suaeda japonica.</title>
        <authorList>
            <person name="Lee S.Y."/>
            <person name="Hwang C.Y."/>
        </authorList>
    </citation>
    <scope>NUCLEOTIDE SEQUENCE [LARGE SCALE GENOMIC DNA]</scope>
    <source>
        <strain evidence="1 2">HL-DH10</strain>
    </source>
</reference>
<proteinExistence type="predicted"/>
<evidence type="ECO:0000313" key="2">
    <source>
        <dbReference type="Proteomes" id="UP001303407"/>
    </source>
</evidence>
<dbReference type="GO" id="GO:0016301">
    <property type="term" value="F:kinase activity"/>
    <property type="evidence" value="ECO:0007669"/>
    <property type="project" value="UniProtKB-KW"/>
</dbReference>
<keyword evidence="2" id="KW-1185">Reference proteome</keyword>